<dbReference type="EMBL" id="LCQQ01000012">
    <property type="protein sequence ID" value="KKW21182.1"/>
    <property type="molecule type" value="Genomic_DNA"/>
</dbReference>
<accession>A0A0G1Z1K4</accession>
<evidence type="ECO:0000313" key="2">
    <source>
        <dbReference type="Proteomes" id="UP000034201"/>
    </source>
</evidence>
<reference evidence="1 2" key="1">
    <citation type="journal article" date="2015" name="Nature">
        <title>rRNA introns, odd ribosomes, and small enigmatic genomes across a large radiation of phyla.</title>
        <authorList>
            <person name="Brown C.T."/>
            <person name="Hug L.A."/>
            <person name="Thomas B.C."/>
            <person name="Sharon I."/>
            <person name="Castelle C.J."/>
            <person name="Singh A."/>
            <person name="Wilkins M.J."/>
            <person name="Williams K.H."/>
            <person name="Banfield J.F."/>
        </authorList>
    </citation>
    <scope>NUCLEOTIDE SEQUENCE [LARGE SCALE GENOMIC DNA]</scope>
</reference>
<dbReference type="AlphaFoldDB" id="A0A0G1Z1K4"/>
<gene>
    <name evidence="1" type="ORF">UY61_C0012G0005</name>
</gene>
<comment type="caution">
    <text evidence="1">The sequence shown here is derived from an EMBL/GenBank/DDBJ whole genome shotgun (WGS) entry which is preliminary data.</text>
</comment>
<name>A0A0G1Z1K4_9BACT</name>
<organism evidence="1 2">
    <name type="scientific">Candidatus Adlerbacteria bacterium GW2011_GWC1_50_9</name>
    <dbReference type="NCBI Taxonomy" id="1618608"/>
    <lineage>
        <taxon>Bacteria</taxon>
        <taxon>Candidatus Adleribacteriota</taxon>
    </lineage>
</organism>
<protein>
    <submittedName>
        <fullName evidence="1">Uncharacterized protein</fullName>
    </submittedName>
</protein>
<dbReference type="Proteomes" id="UP000034201">
    <property type="component" value="Unassembled WGS sequence"/>
</dbReference>
<evidence type="ECO:0000313" key="1">
    <source>
        <dbReference type="EMBL" id="KKW21182.1"/>
    </source>
</evidence>
<proteinExistence type="predicted"/>
<sequence>MRSQEDDVNNFEEAKKRFSLHYHLVLASITGGDDSLSRMGMKIDDCDEAIRNLERKIQELGFTIKRSYGIDRTHSLPDGRMRVCFFSRLVPIAQTSRKRMPEYLFHLPLRPRQIESLLANLGIKEVVPPFEELELLDEAKNKEFVQSLGLTEETP</sequence>